<dbReference type="EMBL" id="CP036433">
    <property type="protein sequence ID" value="QDU92558.1"/>
    <property type="molecule type" value="Genomic_DNA"/>
</dbReference>
<dbReference type="KEGG" id="lcre:Pla8534_03060"/>
<evidence type="ECO:0000313" key="2">
    <source>
        <dbReference type="Proteomes" id="UP000317648"/>
    </source>
</evidence>
<keyword evidence="2" id="KW-1185">Reference proteome</keyword>
<dbReference type="Proteomes" id="UP000317648">
    <property type="component" value="Chromosome"/>
</dbReference>
<reference evidence="1 2" key="1">
    <citation type="submission" date="2019-02" db="EMBL/GenBank/DDBJ databases">
        <title>Deep-cultivation of Planctomycetes and their phenomic and genomic characterization uncovers novel biology.</title>
        <authorList>
            <person name="Wiegand S."/>
            <person name="Jogler M."/>
            <person name="Boedeker C."/>
            <person name="Pinto D."/>
            <person name="Vollmers J."/>
            <person name="Rivas-Marin E."/>
            <person name="Kohn T."/>
            <person name="Peeters S.H."/>
            <person name="Heuer A."/>
            <person name="Rast P."/>
            <person name="Oberbeckmann S."/>
            <person name="Bunk B."/>
            <person name="Jeske O."/>
            <person name="Meyerdierks A."/>
            <person name="Storesund J.E."/>
            <person name="Kallscheuer N."/>
            <person name="Luecker S."/>
            <person name="Lage O.M."/>
            <person name="Pohl T."/>
            <person name="Merkel B.J."/>
            <person name="Hornburger P."/>
            <person name="Mueller R.-W."/>
            <person name="Bruemmer F."/>
            <person name="Labrenz M."/>
            <person name="Spormann A.M."/>
            <person name="Op den Camp H."/>
            <person name="Overmann J."/>
            <person name="Amann R."/>
            <person name="Jetten M.S.M."/>
            <person name="Mascher T."/>
            <person name="Medema M.H."/>
            <person name="Devos D.P."/>
            <person name="Kaster A.-K."/>
            <person name="Ovreas L."/>
            <person name="Rohde M."/>
            <person name="Galperin M.Y."/>
            <person name="Jogler C."/>
        </authorList>
    </citation>
    <scope>NUCLEOTIDE SEQUENCE [LARGE SCALE GENOMIC DNA]</scope>
    <source>
        <strain evidence="1 2">Pla85_3_4</strain>
    </source>
</reference>
<evidence type="ECO:0000313" key="1">
    <source>
        <dbReference type="EMBL" id="QDU92558.1"/>
    </source>
</evidence>
<proteinExistence type="predicted"/>
<name>A0A518DL48_9BACT</name>
<dbReference type="RefSeq" id="WP_145048612.1">
    <property type="nucleotide sequence ID" value="NZ_CP036433.1"/>
</dbReference>
<protein>
    <submittedName>
        <fullName evidence="1">Uncharacterized protein</fullName>
    </submittedName>
</protein>
<accession>A0A518DL48</accession>
<dbReference type="AlphaFoldDB" id="A0A518DL48"/>
<sequence length="65" mass="7341">MHFAFRRVTATISGHSRGGLALENKRAIRQFVACRIAKDVRALTAFQELAADKKKEKKRKSNIKA</sequence>
<organism evidence="1 2">
    <name type="scientific">Lignipirellula cremea</name>
    <dbReference type="NCBI Taxonomy" id="2528010"/>
    <lineage>
        <taxon>Bacteria</taxon>
        <taxon>Pseudomonadati</taxon>
        <taxon>Planctomycetota</taxon>
        <taxon>Planctomycetia</taxon>
        <taxon>Pirellulales</taxon>
        <taxon>Pirellulaceae</taxon>
        <taxon>Lignipirellula</taxon>
    </lineage>
</organism>
<gene>
    <name evidence="1" type="ORF">Pla8534_03060</name>
</gene>